<gene>
    <name evidence="13" type="primary">DPH5</name>
    <name evidence="13" type="ORF">TWF718_009381</name>
</gene>
<dbReference type="Pfam" id="PF00590">
    <property type="entry name" value="TP_methylase"/>
    <property type="match status" value="1"/>
</dbReference>
<evidence type="ECO:0000256" key="2">
    <source>
        <dbReference type="ARBA" id="ARBA00005156"/>
    </source>
</evidence>
<dbReference type="GO" id="GO:0141133">
    <property type="term" value="F:diphthine methyl ester synthase activity"/>
    <property type="evidence" value="ECO:0007669"/>
    <property type="project" value="UniProtKB-EC"/>
</dbReference>
<evidence type="ECO:0000313" key="13">
    <source>
        <dbReference type="EMBL" id="KAK6336579.1"/>
    </source>
</evidence>
<evidence type="ECO:0000256" key="8">
    <source>
        <dbReference type="ARBA" id="ARBA00048752"/>
    </source>
</evidence>
<keyword evidence="7 11" id="KW-0949">S-adenosyl-L-methionine</keyword>
<evidence type="ECO:0000256" key="1">
    <source>
        <dbReference type="ARBA" id="ARBA00004006"/>
    </source>
</evidence>
<feature type="binding site" evidence="11">
    <location>
        <begin position="112"/>
        <end position="113"/>
    </location>
    <ligand>
        <name>S-adenosyl-L-methionine</name>
        <dbReference type="ChEBI" id="CHEBI:59789"/>
    </ligand>
</feature>
<dbReference type="EC" id="2.1.1.314" evidence="4"/>
<dbReference type="Gene3D" id="3.30.950.10">
    <property type="entry name" value="Methyltransferase, Cobalt-precorrin-4 Transmethylase, Domain 2"/>
    <property type="match status" value="1"/>
</dbReference>
<proteinExistence type="inferred from homology"/>
<dbReference type="GO" id="GO:0032259">
    <property type="term" value="P:methylation"/>
    <property type="evidence" value="ECO:0007669"/>
    <property type="project" value="UniProtKB-KW"/>
</dbReference>
<dbReference type="PANTHER" id="PTHR10882">
    <property type="entry name" value="DIPHTHINE SYNTHASE"/>
    <property type="match status" value="1"/>
</dbReference>
<comment type="function">
    <text evidence="1">S-adenosyl-L-methionine-dependent methyltransferase that catalyzes four methylations of the modified target histidine residue in translation elongation factor 2 (EF-2), to form an intermediate called diphthine methyl ester. The four successive methylation reactions represent the second step of diphthamide biosynthesis.</text>
</comment>
<dbReference type="InterPro" id="IPR000878">
    <property type="entry name" value="4pyrrol_Mease"/>
</dbReference>
<dbReference type="PIRSF" id="PIRSF036432">
    <property type="entry name" value="Diphthine_synth"/>
    <property type="match status" value="1"/>
</dbReference>
<evidence type="ECO:0000256" key="3">
    <source>
        <dbReference type="ARBA" id="ARBA00006729"/>
    </source>
</evidence>
<dbReference type="InterPro" id="IPR014776">
    <property type="entry name" value="4pyrrole_Mease_sub2"/>
</dbReference>
<sequence>MLYCIGLGLSDEKDITLKGLEIVRRAERVYLEAYTSILMVSREKLEEFYGREVIVADRELVESDSDVILRDASSIDIAFLVVGDPFGATTHLDLLLRARSLQIPVKTIHNASIMNAVGACGLQLYNFGQTVSMVFFTETWKPSSFYDKIRENVKIGLHTLVLLDIKVKEQSEENLARGRKIYEPPRYMTVAQCASQMLAIEDIRQEGVYTKSSLAIGIARLGSNDQIFAAGTLEDLAATDLGPPLHSLVLVGKVHDMEVDFIREFAVDSTKFNTIFPKGT</sequence>
<protein>
    <recommendedName>
        <fullName evidence="9">Diphthine methyl ester synthase</fullName>
        <ecNumber evidence="4">2.1.1.314</ecNumber>
    </recommendedName>
    <alternativeName>
        <fullName evidence="10">Diphthamide biosynthesis methyltransferase</fullName>
    </alternativeName>
</protein>
<comment type="catalytic activity">
    <reaction evidence="8">
        <text>2-[(3S)-amino-3-carboxypropyl]-L-histidyl-[translation elongation factor 2] + 4 S-adenosyl-L-methionine = diphthine methyl ester-[translation elongation factor 2] + 4 S-adenosyl-L-homocysteine + 3 H(+)</text>
        <dbReference type="Rhea" id="RHEA:42652"/>
        <dbReference type="Rhea" id="RHEA-COMP:9749"/>
        <dbReference type="Rhea" id="RHEA-COMP:10173"/>
        <dbReference type="ChEBI" id="CHEBI:15378"/>
        <dbReference type="ChEBI" id="CHEBI:57856"/>
        <dbReference type="ChEBI" id="CHEBI:59789"/>
        <dbReference type="ChEBI" id="CHEBI:73995"/>
        <dbReference type="ChEBI" id="CHEBI:79005"/>
        <dbReference type="EC" id="2.1.1.314"/>
    </reaction>
</comment>
<dbReference type="NCBIfam" id="TIGR00522">
    <property type="entry name" value="dph5"/>
    <property type="match status" value="1"/>
</dbReference>
<dbReference type="PANTHER" id="PTHR10882:SF0">
    <property type="entry name" value="DIPHTHINE METHYL ESTER SYNTHASE"/>
    <property type="match status" value="1"/>
</dbReference>
<dbReference type="InterPro" id="IPR014777">
    <property type="entry name" value="4pyrrole_Mease_sub1"/>
</dbReference>
<dbReference type="FunFam" id="3.30.950.10:FF:000004">
    <property type="entry name" value="Diphthine synthase putative"/>
    <property type="match status" value="1"/>
</dbReference>
<evidence type="ECO:0000256" key="9">
    <source>
        <dbReference type="ARBA" id="ARBA00072033"/>
    </source>
</evidence>
<reference evidence="13 14" key="1">
    <citation type="submission" date="2019-10" db="EMBL/GenBank/DDBJ databases">
        <authorList>
            <person name="Palmer J.M."/>
        </authorList>
    </citation>
    <scope>NUCLEOTIDE SEQUENCE [LARGE SCALE GENOMIC DNA]</scope>
    <source>
        <strain evidence="13 14">TWF718</strain>
    </source>
</reference>
<feature type="binding site" evidence="11">
    <location>
        <position position="163"/>
    </location>
    <ligand>
        <name>S-adenosyl-L-methionine</name>
        <dbReference type="ChEBI" id="CHEBI:59789"/>
    </ligand>
</feature>
<evidence type="ECO:0000259" key="12">
    <source>
        <dbReference type="Pfam" id="PF00590"/>
    </source>
</evidence>
<feature type="binding site" evidence="11">
    <location>
        <position position="87"/>
    </location>
    <ligand>
        <name>S-adenosyl-L-methionine</name>
        <dbReference type="ChEBI" id="CHEBI:59789"/>
    </ligand>
</feature>
<keyword evidence="5" id="KW-0489">Methyltransferase</keyword>
<dbReference type="Proteomes" id="UP001313282">
    <property type="component" value="Unassembled WGS sequence"/>
</dbReference>
<dbReference type="CDD" id="cd11647">
    <property type="entry name" value="DHP5_DphB"/>
    <property type="match status" value="1"/>
</dbReference>
<evidence type="ECO:0000256" key="10">
    <source>
        <dbReference type="ARBA" id="ARBA00081951"/>
    </source>
</evidence>
<dbReference type="EMBL" id="JAVHNR010000007">
    <property type="protein sequence ID" value="KAK6336579.1"/>
    <property type="molecule type" value="Genomic_DNA"/>
</dbReference>
<evidence type="ECO:0000313" key="14">
    <source>
        <dbReference type="Proteomes" id="UP001313282"/>
    </source>
</evidence>
<feature type="binding site" evidence="11">
    <location>
        <position position="221"/>
    </location>
    <ligand>
        <name>S-adenosyl-L-methionine</name>
        <dbReference type="ChEBI" id="CHEBI:59789"/>
    </ligand>
</feature>
<name>A0AAN8REW0_9PEZI</name>
<keyword evidence="14" id="KW-1185">Reference proteome</keyword>
<feature type="binding site" evidence="11">
    <location>
        <position position="84"/>
    </location>
    <ligand>
        <name>S-adenosyl-L-methionine</name>
        <dbReference type="ChEBI" id="CHEBI:59789"/>
    </ligand>
</feature>
<dbReference type="AlphaFoldDB" id="A0AAN8REW0"/>
<accession>A0AAN8REW0</accession>
<comment type="similarity">
    <text evidence="3">Belongs to the diphthine synthase family.</text>
</comment>
<evidence type="ECO:0000256" key="11">
    <source>
        <dbReference type="PIRSR" id="PIRSR036432-1"/>
    </source>
</evidence>
<comment type="caution">
    <text evidence="13">The sequence shown here is derived from an EMBL/GenBank/DDBJ whole genome shotgun (WGS) entry which is preliminary data.</text>
</comment>
<dbReference type="InterPro" id="IPR035996">
    <property type="entry name" value="4pyrrol_Methylase_sf"/>
</dbReference>
<evidence type="ECO:0000256" key="4">
    <source>
        <dbReference type="ARBA" id="ARBA00011927"/>
    </source>
</evidence>
<dbReference type="InterPro" id="IPR004551">
    <property type="entry name" value="Dphthn_synthase"/>
</dbReference>
<dbReference type="Gene3D" id="3.40.1010.10">
    <property type="entry name" value="Cobalt-precorrin-4 Transmethylase, Domain 1"/>
    <property type="match status" value="1"/>
</dbReference>
<evidence type="ECO:0000256" key="6">
    <source>
        <dbReference type="ARBA" id="ARBA00022679"/>
    </source>
</evidence>
<dbReference type="SUPFAM" id="SSF53790">
    <property type="entry name" value="Tetrapyrrole methylase"/>
    <property type="match status" value="1"/>
</dbReference>
<dbReference type="GO" id="GO:0017183">
    <property type="term" value="P:protein histidyl modification to diphthamide"/>
    <property type="evidence" value="ECO:0007669"/>
    <property type="project" value="InterPro"/>
</dbReference>
<feature type="binding site" evidence="11">
    <location>
        <position position="9"/>
    </location>
    <ligand>
        <name>S-adenosyl-L-methionine</name>
        <dbReference type="ChEBI" id="CHEBI:59789"/>
    </ligand>
</feature>
<comment type="pathway">
    <text evidence="2">Protein modification; peptidyl-diphthamide biosynthesis.</text>
</comment>
<dbReference type="FunFam" id="3.40.1010.10:FF:000004">
    <property type="entry name" value="Putative diphthine synthase"/>
    <property type="match status" value="1"/>
</dbReference>
<organism evidence="13 14">
    <name type="scientific">Orbilia javanica</name>
    <dbReference type="NCBI Taxonomy" id="47235"/>
    <lineage>
        <taxon>Eukaryota</taxon>
        <taxon>Fungi</taxon>
        <taxon>Dikarya</taxon>
        <taxon>Ascomycota</taxon>
        <taxon>Pezizomycotina</taxon>
        <taxon>Orbiliomycetes</taxon>
        <taxon>Orbiliales</taxon>
        <taxon>Orbiliaceae</taxon>
        <taxon>Orbilia</taxon>
    </lineage>
</organism>
<dbReference type="HAMAP" id="MF_01084">
    <property type="entry name" value="Diphthine_synth"/>
    <property type="match status" value="1"/>
</dbReference>
<evidence type="ECO:0000256" key="5">
    <source>
        <dbReference type="ARBA" id="ARBA00022603"/>
    </source>
</evidence>
<keyword evidence="6" id="KW-0808">Transferase</keyword>
<feature type="binding site" evidence="11">
    <location>
        <position position="246"/>
    </location>
    <ligand>
        <name>S-adenosyl-L-methionine</name>
        <dbReference type="ChEBI" id="CHEBI:59789"/>
    </ligand>
</feature>
<feature type="domain" description="Tetrapyrrole methylase" evidence="12">
    <location>
        <begin position="1"/>
        <end position="236"/>
    </location>
</feature>
<evidence type="ECO:0000256" key="7">
    <source>
        <dbReference type="ARBA" id="ARBA00022691"/>
    </source>
</evidence>